<dbReference type="Proteomes" id="UP000678393">
    <property type="component" value="Unassembled WGS sequence"/>
</dbReference>
<keyword evidence="3" id="KW-1185">Reference proteome</keyword>
<feature type="non-terminal residue" evidence="2">
    <location>
        <position position="1"/>
    </location>
</feature>
<keyword evidence="1" id="KW-1133">Transmembrane helix</keyword>
<comment type="caution">
    <text evidence="2">The sequence shown here is derived from an EMBL/GenBank/DDBJ whole genome shotgun (WGS) entry which is preliminary data.</text>
</comment>
<evidence type="ECO:0000313" key="3">
    <source>
        <dbReference type="Proteomes" id="UP000678393"/>
    </source>
</evidence>
<organism evidence="2 3">
    <name type="scientific">Candidula unifasciata</name>
    <dbReference type="NCBI Taxonomy" id="100452"/>
    <lineage>
        <taxon>Eukaryota</taxon>
        <taxon>Metazoa</taxon>
        <taxon>Spiralia</taxon>
        <taxon>Lophotrochozoa</taxon>
        <taxon>Mollusca</taxon>
        <taxon>Gastropoda</taxon>
        <taxon>Heterobranchia</taxon>
        <taxon>Euthyneura</taxon>
        <taxon>Panpulmonata</taxon>
        <taxon>Eupulmonata</taxon>
        <taxon>Stylommatophora</taxon>
        <taxon>Helicina</taxon>
        <taxon>Helicoidea</taxon>
        <taxon>Geomitridae</taxon>
        <taxon>Candidula</taxon>
    </lineage>
</organism>
<feature type="transmembrane region" description="Helical" evidence="1">
    <location>
        <begin position="40"/>
        <end position="66"/>
    </location>
</feature>
<gene>
    <name evidence="2" type="ORF">CUNI_LOCUS2224</name>
</gene>
<feature type="non-terminal residue" evidence="2">
    <location>
        <position position="67"/>
    </location>
</feature>
<evidence type="ECO:0000313" key="2">
    <source>
        <dbReference type="EMBL" id="CAG5116666.1"/>
    </source>
</evidence>
<evidence type="ECO:0000256" key="1">
    <source>
        <dbReference type="SAM" id="Phobius"/>
    </source>
</evidence>
<keyword evidence="1" id="KW-0472">Membrane</keyword>
<protein>
    <submittedName>
        <fullName evidence="2">Uncharacterized protein</fullName>
    </submittedName>
</protein>
<proteinExistence type="predicted"/>
<feature type="transmembrane region" description="Helical" evidence="1">
    <location>
        <begin position="15"/>
        <end position="33"/>
    </location>
</feature>
<reference evidence="2" key="1">
    <citation type="submission" date="2021-04" db="EMBL/GenBank/DDBJ databases">
        <authorList>
            <consortium name="Molecular Ecology Group"/>
        </authorList>
    </citation>
    <scope>NUCLEOTIDE SEQUENCE</scope>
</reference>
<dbReference type="EMBL" id="CAJHNH020000284">
    <property type="protein sequence ID" value="CAG5116666.1"/>
    <property type="molecule type" value="Genomic_DNA"/>
</dbReference>
<keyword evidence="1" id="KW-0812">Transmembrane</keyword>
<name>A0A8S3YQP7_9EUPU</name>
<dbReference type="AlphaFoldDB" id="A0A8S3YQP7"/>
<sequence length="67" mass="6860">PPSLVIARLLPDPSIALSFGGLLTAVGLIWTWLTTGSTQMVSLCVLSGAGISLCIQAASVAISPYFI</sequence>
<accession>A0A8S3YQP7</accession>